<dbReference type="Pfam" id="PF05926">
    <property type="entry name" value="Phage_GPL"/>
    <property type="match status" value="1"/>
</dbReference>
<proteinExistence type="predicted"/>
<reference evidence="1" key="2">
    <citation type="submission" date="2020-09" db="EMBL/GenBank/DDBJ databases">
        <authorList>
            <person name="Sun Q."/>
            <person name="Kim S."/>
        </authorList>
    </citation>
    <scope>NUCLEOTIDE SEQUENCE</scope>
    <source>
        <strain evidence="1">KCTC 32255</strain>
    </source>
</reference>
<accession>A0A918UG38</accession>
<dbReference type="AlphaFoldDB" id="A0A918UG38"/>
<sequence>MTGLISVPAAPNDPADAAVVADGWFPPVTLESVRDRLRLGDGTVTTARLTEAIESAMLHAFRELAEWRTARVLAGAASLDQVTDQQVNGQNHAVMLWGRIVRYFAGADLASDYRDISATNTGLDRAVEKDETSDELRRRALAAVADLRSIGGDPVPRNRVELI</sequence>
<organism evidence="1 2">
    <name type="scientific">Novosphingobium colocasiae</name>
    <dbReference type="NCBI Taxonomy" id="1256513"/>
    <lineage>
        <taxon>Bacteria</taxon>
        <taxon>Pseudomonadati</taxon>
        <taxon>Pseudomonadota</taxon>
        <taxon>Alphaproteobacteria</taxon>
        <taxon>Sphingomonadales</taxon>
        <taxon>Sphingomonadaceae</taxon>
        <taxon>Novosphingobium</taxon>
    </lineage>
</organism>
<gene>
    <name evidence="1" type="ORF">GCM10011614_17290</name>
</gene>
<evidence type="ECO:0000313" key="1">
    <source>
        <dbReference type="EMBL" id="GGZ02758.1"/>
    </source>
</evidence>
<dbReference type="Proteomes" id="UP000648075">
    <property type="component" value="Unassembled WGS sequence"/>
</dbReference>
<evidence type="ECO:0008006" key="3">
    <source>
        <dbReference type="Google" id="ProtNLM"/>
    </source>
</evidence>
<dbReference type="InterPro" id="IPR009225">
    <property type="entry name" value="Phage_head_completion_GpL"/>
</dbReference>
<name>A0A918UG38_9SPHN</name>
<keyword evidence="2" id="KW-1185">Reference proteome</keyword>
<evidence type="ECO:0000313" key="2">
    <source>
        <dbReference type="Proteomes" id="UP000648075"/>
    </source>
</evidence>
<protein>
    <recommendedName>
        <fullName evidence="3">Head completion/stabilization protein</fullName>
    </recommendedName>
</protein>
<dbReference type="EMBL" id="BMZA01000004">
    <property type="protein sequence ID" value="GGZ02758.1"/>
    <property type="molecule type" value="Genomic_DNA"/>
</dbReference>
<reference evidence="1" key="1">
    <citation type="journal article" date="2014" name="Int. J. Syst. Evol. Microbiol.">
        <title>Complete genome sequence of Corynebacterium casei LMG S-19264T (=DSM 44701T), isolated from a smear-ripened cheese.</title>
        <authorList>
            <consortium name="US DOE Joint Genome Institute (JGI-PGF)"/>
            <person name="Walter F."/>
            <person name="Albersmeier A."/>
            <person name="Kalinowski J."/>
            <person name="Ruckert C."/>
        </authorList>
    </citation>
    <scope>NUCLEOTIDE SEQUENCE</scope>
    <source>
        <strain evidence="1">KCTC 32255</strain>
    </source>
</reference>
<comment type="caution">
    <text evidence="1">The sequence shown here is derived from an EMBL/GenBank/DDBJ whole genome shotgun (WGS) entry which is preliminary data.</text>
</comment>
<dbReference type="RefSeq" id="WP_189620773.1">
    <property type="nucleotide sequence ID" value="NZ_BMZA01000004.1"/>
</dbReference>